<feature type="domain" description="NADH:quinone oxidoreductase/Mrp antiporter transmembrane" evidence="9">
    <location>
        <begin position="126"/>
        <end position="414"/>
    </location>
</feature>
<dbReference type="AlphaFoldDB" id="A0A1G2MSQ1"/>
<reference evidence="10 11" key="1">
    <citation type="journal article" date="2016" name="Nat. Commun.">
        <title>Thousands of microbial genomes shed light on interconnected biogeochemical processes in an aquifer system.</title>
        <authorList>
            <person name="Anantharaman K."/>
            <person name="Brown C.T."/>
            <person name="Hug L.A."/>
            <person name="Sharon I."/>
            <person name="Castelle C.J."/>
            <person name="Probst A.J."/>
            <person name="Thomas B.C."/>
            <person name="Singh A."/>
            <person name="Wilkins M.J."/>
            <person name="Karaoz U."/>
            <person name="Brodie E.L."/>
            <person name="Williams K.H."/>
            <person name="Hubbard S.S."/>
            <person name="Banfield J.F."/>
        </authorList>
    </citation>
    <scope>NUCLEOTIDE SEQUENCE [LARGE SCALE GENOMIC DNA]</scope>
</reference>
<dbReference type="GO" id="GO:0016491">
    <property type="term" value="F:oxidoreductase activity"/>
    <property type="evidence" value="ECO:0007669"/>
    <property type="project" value="UniProtKB-KW"/>
</dbReference>
<dbReference type="PRINTS" id="PR01434">
    <property type="entry name" value="NADHDHGNASE5"/>
</dbReference>
<evidence type="ECO:0000256" key="8">
    <source>
        <dbReference type="SAM" id="Phobius"/>
    </source>
</evidence>
<name>A0A1G2MSQ1_9BACT</name>
<evidence type="ECO:0000256" key="4">
    <source>
        <dbReference type="ARBA" id="ARBA00022989"/>
    </source>
</evidence>
<feature type="transmembrane region" description="Helical" evidence="8">
    <location>
        <begin position="404"/>
        <end position="423"/>
    </location>
</feature>
<dbReference type="InterPro" id="IPR052175">
    <property type="entry name" value="ComplexI-like_HydComp"/>
</dbReference>
<evidence type="ECO:0000256" key="1">
    <source>
        <dbReference type="ARBA" id="ARBA00004651"/>
    </source>
</evidence>
<feature type="transmembrane region" description="Helical" evidence="8">
    <location>
        <begin position="158"/>
        <end position="178"/>
    </location>
</feature>
<evidence type="ECO:0000256" key="7">
    <source>
        <dbReference type="RuleBase" id="RU000320"/>
    </source>
</evidence>
<dbReference type="InterPro" id="IPR001750">
    <property type="entry name" value="ND/Mrp_TM"/>
</dbReference>
<dbReference type="Pfam" id="PF00361">
    <property type="entry name" value="Proton_antipo_M"/>
    <property type="match status" value="1"/>
</dbReference>
<evidence type="ECO:0000259" key="9">
    <source>
        <dbReference type="Pfam" id="PF00361"/>
    </source>
</evidence>
<feature type="transmembrane region" description="Helical" evidence="8">
    <location>
        <begin position="272"/>
        <end position="294"/>
    </location>
</feature>
<dbReference type="PANTHER" id="PTHR42682:SF5">
    <property type="entry name" value="HYDROGENASE-4 COMPONENT F"/>
    <property type="match status" value="1"/>
</dbReference>
<keyword evidence="2" id="KW-1003">Cell membrane</keyword>
<evidence type="ECO:0000256" key="6">
    <source>
        <dbReference type="ARBA" id="ARBA00023136"/>
    </source>
</evidence>
<dbReference type="EMBL" id="MHRQ01000016">
    <property type="protein sequence ID" value="OHA26774.1"/>
    <property type="molecule type" value="Genomic_DNA"/>
</dbReference>
<accession>A0A1G2MSQ1</accession>
<feature type="transmembrane region" description="Helical" evidence="8">
    <location>
        <begin position="444"/>
        <end position="463"/>
    </location>
</feature>
<keyword evidence="5" id="KW-0560">Oxidoreductase</keyword>
<feature type="transmembrane region" description="Helical" evidence="8">
    <location>
        <begin position="362"/>
        <end position="384"/>
    </location>
</feature>
<keyword evidence="4 8" id="KW-1133">Transmembrane helix</keyword>
<keyword evidence="6 8" id="KW-0472">Membrane</keyword>
<dbReference type="STRING" id="1802312.A3C06_01365"/>
<keyword evidence="3 7" id="KW-0812">Transmembrane</keyword>
<dbReference type="PANTHER" id="PTHR42682">
    <property type="entry name" value="HYDROGENASE-4 COMPONENT F"/>
    <property type="match status" value="1"/>
</dbReference>
<feature type="transmembrane region" description="Helical" evidence="8">
    <location>
        <begin position="331"/>
        <end position="350"/>
    </location>
</feature>
<evidence type="ECO:0000313" key="10">
    <source>
        <dbReference type="EMBL" id="OHA26774.1"/>
    </source>
</evidence>
<feature type="transmembrane region" description="Helical" evidence="8">
    <location>
        <begin position="239"/>
        <end position="260"/>
    </location>
</feature>
<gene>
    <name evidence="10" type="ORF">A3C06_01365</name>
</gene>
<organism evidence="10 11">
    <name type="scientific">Candidatus Taylorbacteria bacterium RIFCSPHIGHO2_02_FULL_46_13</name>
    <dbReference type="NCBI Taxonomy" id="1802312"/>
    <lineage>
        <taxon>Bacteria</taxon>
        <taxon>Candidatus Tayloriibacteriota</taxon>
    </lineage>
</organism>
<feature type="transmembrane region" description="Helical" evidence="8">
    <location>
        <begin position="64"/>
        <end position="85"/>
    </location>
</feature>
<feature type="transmembrane region" description="Helical" evidence="8">
    <location>
        <begin position="128"/>
        <end position="146"/>
    </location>
</feature>
<evidence type="ECO:0000256" key="3">
    <source>
        <dbReference type="ARBA" id="ARBA00022692"/>
    </source>
</evidence>
<dbReference type="Proteomes" id="UP000177565">
    <property type="component" value="Unassembled WGS sequence"/>
</dbReference>
<comment type="caution">
    <text evidence="10">The sequence shown here is derived from an EMBL/GenBank/DDBJ whole genome shotgun (WGS) entry which is preliminary data.</text>
</comment>
<evidence type="ECO:0000256" key="2">
    <source>
        <dbReference type="ARBA" id="ARBA00022475"/>
    </source>
</evidence>
<dbReference type="GO" id="GO:0005886">
    <property type="term" value="C:plasma membrane"/>
    <property type="evidence" value="ECO:0007669"/>
    <property type="project" value="UniProtKB-SubCell"/>
</dbReference>
<sequence length="482" mass="52311">MELFLIIGVLLFSALVCSLVRQRGVIEVISVSASTVALIISLFVALKVSTQGAYSPFPIFSVDALGAIVMLIIATVGLAASFFSVFYLREETKKMIVGFRRIKQYFVLLNLFLAVVFFAIMVNSPILMWISIEATTLSTAFLISFYNKPSSMEAAWKYLIINSVGLLLAFFGTLLYLTSVRTFGADGFISWEVLIANAGHLDIQVMKIAFIFVLIGYGTKVGLFPMHTWLPDAHSKAPVPVSALLSGVLLNVALVAVLRFKLVTDVFVGNGFSARLLILFGMASIVAAALIIFTQKNYKRLLAYSSIENIGIITLGFGIGGLGAFAALLHMIYHALIKSSLFFSAGSLFLKYSSTKISNIRGAIGAVPFTAALFLMGFLAITGIPPFGLFLTKLYILSAGIAMHPYAVLLALASFIVLFIGFLRHGAAMIFGEKPTDIKPGETNRWLVFPPLALLIIALYLSVHIPPFLYTLITNAVAIYSS</sequence>
<proteinExistence type="predicted"/>
<evidence type="ECO:0000256" key="5">
    <source>
        <dbReference type="ARBA" id="ARBA00023002"/>
    </source>
</evidence>
<protein>
    <recommendedName>
        <fullName evidence="9">NADH:quinone oxidoreductase/Mrp antiporter transmembrane domain-containing protein</fullName>
    </recommendedName>
</protein>
<feature type="transmembrane region" description="Helical" evidence="8">
    <location>
        <begin position="301"/>
        <end position="325"/>
    </location>
</feature>
<feature type="transmembrane region" description="Helical" evidence="8">
    <location>
        <begin position="105"/>
        <end position="122"/>
    </location>
</feature>
<evidence type="ECO:0000313" key="11">
    <source>
        <dbReference type="Proteomes" id="UP000177565"/>
    </source>
</evidence>
<comment type="subcellular location">
    <subcellularLocation>
        <location evidence="1">Cell membrane</location>
        <topology evidence="1">Multi-pass membrane protein</topology>
    </subcellularLocation>
    <subcellularLocation>
        <location evidence="7">Membrane</location>
        <topology evidence="7">Multi-pass membrane protein</topology>
    </subcellularLocation>
</comment>